<dbReference type="OrthoDB" id="9805855at2"/>
<dbReference type="CDD" id="cd06261">
    <property type="entry name" value="TM_PBP2"/>
    <property type="match status" value="1"/>
</dbReference>
<evidence type="ECO:0000256" key="1">
    <source>
        <dbReference type="ARBA" id="ARBA00004651"/>
    </source>
</evidence>
<dbReference type="GO" id="GO:0055085">
    <property type="term" value="P:transmembrane transport"/>
    <property type="evidence" value="ECO:0007669"/>
    <property type="project" value="InterPro"/>
</dbReference>
<dbReference type="SUPFAM" id="SSF161098">
    <property type="entry name" value="MetI-like"/>
    <property type="match status" value="1"/>
</dbReference>
<keyword evidence="2 7" id="KW-0813">Transport</keyword>
<dbReference type="Pfam" id="PF19300">
    <property type="entry name" value="BPD_transp_1_N"/>
    <property type="match status" value="1"/>
</dbReference>
<evidence type="ECO:0000256" key="6">
    <source>
        <dbReference type="ARBA" id="ARBA00023136"/>
    </source>
</evidence>
<dbReference type="Pfam" id="PF00528">
    <property type="entry name" value="BPD_transp_1"/>
    <property type="match status" value="1"/>
</dbReference>
<accession>A0A1M7ECM4</accession>
<evidence type="ECO:0000256" key="3">
    <source>
        <dbReference type="ARBA" id="ARBA00022475"/>
    </source>
</evidence>
<evidence type="ECO:0000313" key="9">
    <source>
        <dbReference type="EMBL" id="SED93243.1"/>
    </source>
</evidence>
<dbReference type="PANTHER" id="PTHR43163">
    <property type="entry name" value="DIPEPTIDE TRANSPORT SYSTEM PERMEASE PROTEIN DPPB-RELATED"/>
    <property type="match status" value="1"/>
</dbReference>
<evidence type="ECO:0000256" key="4">
    <source>
        <dbReference type="ARBA" id="ARBA00022692"/>
    </source>
</evidence>
<evidence type="ECO:0000259" key="8">
    <source>
        <dbReference type="PROSITE" id="PS50928"/>
    </source>
</evidence>
<dbReference type="GO" id="GO:0005886">
    <property type="term" value="C:plasma membrane"/>
    <property type="evidence" value="ECO:0007669"/>
    <property type="project" value="UniProtKB-SubCell"/>
</dbReference>
<keyword evidence="5 7" id="KW-1133">Transmembrane helix</keyword>
<evidence type="ECO:0000256" key="5">
    <source>
        <dbReference type="ARBA" id="ARBA00022989"/>
    </source>
</evidence>
<feature type="transmembrane region" description="Helical" evidence="7">
    <location>
        <begin position="104"/>
        <end position="127"/>
    </location>
</feature>
<dbReference type="InterPro" id="IPR035906">
    <property type="entry name" value="MetI-like_sf"/>
</dbReference>
<evidence type="ECO:0000256" key="7">
    <source>
        <dbReference type="RuleBase" id="RU363032"/>
    </source>
</evidence>
<name>A0A1M7ECM4_9BRAD</name>
<keyword evidence="4 7" id="KW-0812">Transmembrane</keyword>
<feature type="transmembrane region" description="Helical" evidence="7">
    <location>
        <begin position="12"/>
        <end position="32"/>
    </location>
</feature>
<feature type="transmembrane region" description="Helical" evidence="7">
    <location>
        <begin position="286"/>
        <end position="312"/>
    </location>
</feature>
<protein>
    <submittedName>
        <fullName evidence="9">Peptide/nickel transport system permease protein</fullName>
    </submittedName>
</protein>
<dbReference type="AlphaFoldDB" id="A0A1M7ECM4"/>
<dbReference type="Proteomes" id="UP000183208">
    <property type="component" value="Unassembled WGS sequence"/>
</dbReference>
<evidence type="ECO:0000256" key="2">
    <source>
        <dbReference type="ARBA" id="ARBA00022448"/>
    </source>
</evidence>
<keyword evidence="3" id="KW-1003">Cell membrane</keyword>
<dbReference type="InterPro" id="IPR000515">
    <property type="entry name" value="MetI-like"/>
</dbReference>
<reference evidence="9 10" key="1">
    <citation type="submission" date="2016-10" db="EMBL/GenBank/DDBJ databases">
        <authorList>
            <person name="de Groot N.N."/>
        </authorList>
    </citation>
    <scope>NUCLEOTIDE SEQUENCE [LARGE SCALE GENOMIC DNA]</scope>
    <source>
        <strain evidence="9 10">GAS522</strain>
    </source>
</reference>
<dbReference type="InterPro" id="IPR045621">
    <property type="entry name" value="BPD_transp_1_N"/>
</dbReference>
<dbReference type="PANTHER" id="PTHR43163:SF6">
    <property type="entry name" value="DIPEPTIDE TRANSPORT SYSTEM PERMEASE PROTEIN DPPB-RELATED"/>
    <property type="match status" value="1"/>
</dbReference>
<feature type="transmembrane region" description="Helical" evidence="7">
    <location>
        <begin position="139"/>
        <end position="162"/>
    </location>
</feature>
<dbReference type="EMBL" id="FNTI01000001">
    <property type="protein sequence ID" value="SED93243.1"/>
    <property type="molecule type" value="Genomic_DNA"/>
</dbReference>
<comment type="subcellular location">
    <subcellularLocation>
        <location evidence="1 7">Cell membrane</location>
        <topology evidence="1 7">Multi-pass membrane protein</topology>
    </subcellularLocation>
</comment>
<dbReference type="PROSITE" id="PS50928">
    <property type="entry name" value="ABC_TM1"/>
    <property type="match status" value="1"/>
</dbReference>
<sequence length="318" mass="33833">MARRSPARVIGGRLLQALPVILLATFMVFALLKLVPGDIAVTLAGDNATDSRITEIRKLYGLDRPFLVQYGTWLGHVVQGDLSQSLLTGEKVATSIGRAFPNTLLIVAIALVLALVTGIPMGVIAAIKPNGWIDKTVSLIASFGVAIPGFWLAMILVAEISLKLNWLPATGAKSFSASPLEAIRHALLPGIAIAAYGMAEVARQLRGSLLEVLSSQYVRTLHAKGLSMSRILWQHGLKNVSVNLFTIISLLVNRMLAATVVIEAVFAIPGLGSLIVRGAIARDFPIVQGVVFAMVIVVIAVNLIADLLCAAVDPRIEQ</sequence>
<organism evidence="9 10">
    <name type="scientific">Bradyrhizobium lablabi</name>
    <dbReference type="NCBI Taxonomy" id="722472"/>
    <lineage>
        <taxon>Bacteria</taxon>
        <taxon>Pseudomonadati</taxon>
        <taxon>Pseudomonadota</taxon>
        <taxon>Alphaproteobacteria</taxon>
        <taxon>Hyphomicrobiales</taxon>
        <taxon>Nitrobacteraceae</taxon>
        <taxon>Bradyrhizobium</taxon>
    </lineage>
</organism>
<evidence type="ECO:0000313" key="10">
    <source>
        <dbReference type="Proteomes" id="UP000183208"/>
    </source>
</evidence>
<comment type="similarity">
    <text evidence="7">Belongs to the binding-protein-dependent transport system permease family.</text>
</comment>
<dbReference type="Gene3D" id="1.10.3720.10">
    <property type="entry name" value="MetI-like"/>
    <property type="match status" value="1"/>
</dbReference>
<dbReference type="RefSeq" id="WP_074825963.1">
    <property type="nucleotide sequence ID" value="NZ_FNTI01000001.1"/>
</dbReference>
<proteinExistence type="inferred from homology"/>
<keyword evidence="6 7" id="KW-0472">Membrane</keyword>
<feature type="domain" description="ABC transmembrane type-1" evidence="8">
    <location>
        <begin position="100"/>
        <end position="305"/>
    </location>
</feature>
<gene>
    <name evidence="9" type="ORF">SAMN05444171_5699</name>
</gene>
<feature type="transmembrane region" description="Helical" evidence="7">
    <location>
        <begin position="255"/>
        <end position="280"/>
    </location>
</feature>